<comment type="caution">
    <text evidence="1">The sequence shown here is derived from an EMBL/GenBank/DDBJ whole genome shotgun (WGS) entry which is preliminary data.</text>
</comment>
<keyword evidence="2" id="KW-1185">Reference proteome</keyword>
<protein>
    <submittedName>
        <fullName evidence="1">Uncharacterized protein</fullName>
    </submittedName>
</protein>
<dbReference type="AlphaFoldDB" id="A0A2C5XFX8"/>
<evidence type="ECO:0000313" key="1">
    <source>
        <dbReference type="EMBL" id="PHH61168.1"/>
    </source>
</evidence>
<sequence length="176" mass="20258">MTSNVCSDVLLCIADQVKSRLALCPTNRVYHSFYVRLFDSRFRREDNDYGNQTGEWPIMGDRRDLYYRVLQEPANPDSEREDLVGPFELGTQLDRSGFVHSVVNQGTFVDGPSNLVLGGAYWAVSLQNETIAFFLVGRGVYMNRRVLRGPVRWIRARNRTRPIVLAFVYTMNSRRA</sequence>
<proteinExistence type="predicted"/>
<accession>A0A2C5XFX8</accession>
<dbReference type="EMBL" id="NJET01000114">
    <property type="protein sequence ID" value="PHH61168.1"/>
    <property type="molecule type" value="Genomic_DNA"/>
</dbReference>
<organism evidence="1 2">
    <name type="scientific">Ophiocordyceps australis</name>
    <dbReference type="NCBI Taxonomy" id="1399860"/>
    <lineage>
        <taxon>Eukaryota</taxon>
        <taxon>Fungi</taxon>
        <taxon>Dikarya</taxon>
        <taxon>Ascomycota</taxon>
        <taxon>Pezizomycotina</taxon>
        <taxon>Sordariomycetes</taxon>
        <taxon>Hypocreomycetidae</taxon>
        <taxon>Hypocreales</taxon>
        <taxon>Ophiocordycipitaceae</taxon>
        <taxon>Ophiocordyceps</taxon>
    </lineage>
</organism>
<gene>
    <name evidence="1" type="ORF">CDD81_736</name>
</gene>
<reference evidence="1 2" key="1">
    <citation type="submission" date="2017-06" db="EMBL/GenBank/DDBJ databases">
        <title>Ant-infecting Ophiocordyceps genomes reveal a high diversity of potential behavioral manipulation genes and a possible major role for enterotoxins.</title>
        <authorList>
            <person name="De Bekker C."/>
            <person name="Evans H.C."/>
            <person name="Brachmann A."/>
            <person name="Hughes D.P."/>
        </authorList>
    </citation>
    <scope>NUCLEOTIDE SEQUENCE [LARGE SCALE GENOMIC DNA]</scope>
    <source>
        <strain evidence="1 2">Map64</strain>
    </source>
</reference>
<dbReference type="Proteomes" id="UP000226192">
    <property type="component" value="Unassembled WGS sequence"/>
</dbReference>
<name>A0A2C5XFX8_9HYPO</name>
<evidence type="ECO:0000313" key="2">
    <source>
        <dbReference type="Proteomes" id="UP000226192"/>
    </source>
</evidence>